<dbReference type="InterPro" id="IPR036852">
    <property type="entry name" value="Peptidase_S8/S53_dom_sf"/>
</dbReference>
<evidence type="ECO:0000256" key="2">
    <source>
        <dbReference type="ARBA" id="ARBA00022670"/>
    </source>
</evidence>
<dbReference type="GO" id="GO:0046872">
    <property type="term" value="F:metal ion binding"/>
    <property type="evidence" value="ECO:0007669"/>
    <property type="project" value="UniProtKB-UniRule"/>
</dbReference>
<dbReference type="Gene3D" id="3.40.50.200">
    <property type="entry name" value="Peptidase S8/S53 domain"/>
    <property type="match status" value="1"/>
</dbReference>
<dbReference type="GO" id="GO:0005576">
    <property type="term" value="C:extracellular region"/>
    <property type="evidence" value="ECO:0007669"/>
    <property type="project" value="UniProtKB-SubCell"/>
</dbReference>
<feature type="active site" description="Charge relay system" evidence="8">
    <location>
        <position position="359"/>
    </location>
</feature>
<protein>
    <submittedName>
        <fullName evidence="10">Subtilisin-like protein</fullName>
    </submittedName>
</protein>
<dbReference type="PANTHER" id="PTHR14218">
    <property type="entry name" value="PROTEASE S8 TRIPEPTIDYL PEPTIDASE I CLN2"/>
    <property type="match status" value="1"/>
</dbReference>
<reference evidence="10" key="1">
    <citation type="submission" date="2020-05" db="EMBL/GenBank/DDBJ databases">
        <title>Mycena genomes resolve the evolution of fungal bioluminescence.</title>
        <authorList>
            <person name="Tsai I.J."/>
        </authorList>
    </citation>
    <scope>NUCLEOTIDE SEQUENCE</scope>
    <source>
        <strain evidence="10">160909Yilan</strain>
    </source>
</reference>
<evidence type="ECO:0000256" key="8">
    <source>
        <dbReference type="PROSITE-ProRule" id="PRU01032"/>
    </source>
</evidence>
<comment type="caution">
    <text evidence="10">The sequence shown here is derived from an EMBL/GenBank/DDBJ whole genome shotgun (WGS) entry which is preliminary data.</text>
</comment>
<keyword evidence="3 8" id="KW-0479">Metal-binding</keyword>
<feature type="binding site" evidence="8">
    <location>
        <position position="617"/>
    </location>
    <ligand>
        <name>Ca(2+)</name>
        <dbReference type="ChEBI" id="CHEBI:29108"/>
    </ligand>
</feature>
<dbReference type="SUPFAM" id="SSF52743">
    <property type="entry name" value="Subtilisin-like"/>
    <property type="match status" value="1"/>
</dbReference>
<keyword evidence="11" id="KW-1185">Reference proteome</keyword>
<feature type="active site" description="Charge relay system" evidence="8">
    <location>
        <position position="555"/>
    </location>
</feature>
<feature type="binding site" evidence="8">
    <location>
        <position position="596"/>
    </location>
    <ligand>
        <name>Ca(2+)</name>
        <dbReference type="ChEBI" id="CHEBI:29108"/>
    </ligand>
</feature>
<feature type="binding site" evidence="8">
    <location>
        <position position="597"/>
    </location>
    <ligand>
        <name>Ca(2+)</name>
        <dbReference type="ChEBI" id="CHEBI:29108"/>
    </ligand>
</feature>
<dbReference type="InterPro" id="IPR015366">
    <property type="entry name" value="S53_propep"/>
</dbReference>
<evidence type="ECO:0000256" key="4">
    <source>
        <dbReference type="ARBA" id="ARBA00022801"/>
    </source>
</evidence>
<evidence type="ECO:0000256" key="1">
    <source>
        <dbReference type="ARBA" id="ARBA00004239"/>
    </source>
</evidence>
<evidence type="ECO:0000256" key="5">
    <source>
        <dbReference type="ARBA" id="ARBA00022825"/>
    </source>
</evidence>
<feature type="active site" description="Charge relay system" evidence="8">
    <location>
        <position position="355"/>
    </location>
</feature>
<dbReference type="CDD" id="cd04056">
    <property type="entry name" value="Peptidases_S53"/>
    <property type="match status" value="1"/>
</dbReference>
<feature type="binding site" evidence="8">
    <location>
        <position position="615"/>
    </location>
    <ligand>
        <name>Ca(2+)</name>
        <dbReference type="ChEBI" id="CHEBI:29108"/>
    </ligand>
</feature>
<dbReference type="OrthoDB" id="409122at2759"/>
<dbReference type="PROSITE" id="PS51695">
    <property type="entry name" value="SEDOLISIN"/>
    <property type="match status" value="1"/>
</dbReference>
<dbReference type="Pfam" id="PF09286">
    <property type="entry name" value="Pro-kuma_activ"/>
    <property type="match status" value="1"/>
</dbReference>
<dbReference type="InterPro" id="IPR030400">
    <property type="entry name" value="Sedolisin_dom"/>
</dbReference>
<organism evidence="10 11">
    <name type="scientific">Mycena sanguinolenta</name>
    <dbReference type="NCBI Taxonomy" id="230812"/>
    <lineage>
        <taxon>Eukaryota</taxon>
        <taxon>Fungi</taxon>
        <taxon>Dikarya</taxon>
        <taxon>Basidiomycota</taxon>
        <taxon>Agaricomycotina</taxon>
        <taxon>Agaricomycetes</taxon>
        <taxon>Agaricomycetidae</taxon>
        <taxon>Agaricales</taxon>
        <taxon>Marasmiineae</taxon>
        <taxon>Mycenaceae</taxon>
        <taxon>Mycena</taxon>
    </lineage>
</organism>
<evidence type="ECO:0000313" key="10">
    <source>
        <dbReference type="EMBL" id="KAF7359087.1"/>
    </source>
</evidence>
<sequence>MPHEDGRRSSIAWGDDQHQANQQITLPTYRRPVTAAHGYHKPRIGRRKVTIVPRYASVHCSYKVDQDAKPTLSTKMLGVASFIALALTLASAKPLADSLVVLERRDALPEGFVQTGAAPATQVLNLKINLVQNNLAGLESALYDAATPGSAKYGQWLSSDEVASFARPTDETTSAVTEWLTSNGIQSTSASAAGDWISISLDVAKANELLDADFSVFTHTDSGKQMIRTMQYSIPASLQPHINVFTPTTSFVVPRQGPKFVQTTVSPTPAAAAAGCSSTITPTCLQSMYQIPTAAATNKTNFIGVAGFDDQFANQADLTQFLKAERTDIPSTTAFKLISVDGGTNSQTLSQAGIEADLDIQYTVGVATGVTVDFVSVGEKTQDGADDGFLDIITALIAEAAPPQVLTTSYGFDTEASLSESLTVAMCNSYMQLTARGVSILFASGDGGVASTPGVQCTNKPFPPTFPTCPFATLVGATSGSAPETGASLSAGGFSNYFPQQSWQADAVNAYIASIGTEYAGRYNTTGRAYPDVSASGENVLIVQGGRTGLVAGTSCASPIFASVIGLLNDELLNAGKPVLGFLNPWLYANPQAFNDITTGDNPGCGTQGFSASAGWDPVTGLGSPNFVAMRAAAGLS</sequence>
<evidence type="ECO:0000256" key="3">
    <source>
        <dbReference type="ARBA" id="ARBA00022723"/>
    </source>
</evidence>
<dbReference type="SUPFAM" id="SSF54897">
    <property type="entry name" value="Protease propeptides/inhibitors"/>
    <property type="match status" value="1"/>
</dbReference>
<keyword evidence="7" id="KW-0865">Zymogen</keyword>
<name>A0A8H6YH99_9AGAR</name>
<gene>
    <name evidence="10" type="ORF">MSAN_01249800</name>
</gene>
<keyword evidence="2 8" id="KW-0645">Protease</keyword>
<dbReference type="GO" id="GO:0004252">
    <property type="term" value="F:serine-type endopeptidase activity"/>
    <property type="evidence" value="ECO:0007669"/>
    <property type="project" value="UniProtKB-UniRule"/>
</dbReference>
<evidence type="ECO:0000313" key="11">
    <source>
        <dbReference type="Proteomes" id="UP000623467"/>
    </source>
</evidence>
<comment type="subcellular location">
    <subcellularLocation>
        <location evidence="1">Secreted</location>
        <location evidence="1">Extracellular space</location>
    </subcellularLocation>
</comment>
<dbReference type="GO" id="GO:0006508">
    <property type="term" value="P:proteolysis"/>
    <property type="evidence" value="ECO:0007669"/>
    <property type="project" value="UniProtKB-KW"/>
</dbReference>
<dbReference type="SMART" id="SM00944">
    <property type="entry name" value="Pro-kuma_activ"/>
    <property type="match status" value="1"/>
</dbReference>
<dbReference type="CDD" id="cd11377">
    <property type="entry name" value="Pro-peptidase_S53"/>
    <property type="match status" value="1"/>
</dbReference>
<feature type="domain" description="Peptidase S53" evidence="9">
    <location>
        <begin position="279"/>
        <end position="637"/>
    </location>
</feature>
<comment type="cofactor">
    <cofactor evidence="8">
        <name>Ca(2+)</name>
        <dbReference type="ChEBI" id="CHEBI:29108"/>
    </cofactor>
    <text evidence="8">Binds 1 Ca(2+) ion per subunit.</text>
</comment>
<keyword evidence="5 8" id="KW-0720">Serine protease</keyword>
<dbReference type="GO" id="GO:0008240">
    <property type="term" value="F:tripeptidyl-peptidase activity"/>
    <property type="evidence" value="ECO:0007669"/>
    <property type="project" value="UniProtKB-EC"/>
</dbReference>
<dbReference type="EMBL" id="JACAZH010000009">
    <property type="protein sequence ID" value="KAF7359087.1"/>
    <property type="molecule type" value="Genomic_DNA"/>
</dbReference>
<keyword evidence="4 8" id="KW-0378">Hydrolase</keyword>
<dbReference type="AlphaFoldDB" id="A0A8H6YH99"/>
<proteinExistence type="predicted"/>
<dbReference type="PANTHER" id="PTHR14218:SF15">
    <property type="entry name" value="TRIPEPTIDYL-PEPTIDASE 1"/>
    <property type="match status" value="1"/>
</dbReference>
<dbReference type="InterPro" id="IPR050819">
    <property type="entry name" value="Tripeptidyl-peptidase_I"/>
</dbReference>
<dbReference type="Proteomes" id="UP000623467">
    <property type="component" value="Unassembled WGS sequence"/>
</dbReference>
<evidence type="ECO:0000259" key="9">
    <source>
        <dbReference type="PROSITE" id="PS51695"/>
    </source>
</evidence>
<evidence type="ECO:0000256" key="7">
    <source>
        <dbReference type="ARBA" id="ARBA00023145"/>
    </source>
</evidence>
<evidence type="ECO:0000256" key="6">
    <source>
        <dbReference type="ARBA" id="ARBA00022837"/>
    </source>
</evidence>
<keyword evidence="6 8" id="KW-0106">Calcium</keyword>
<accession>A0A8H6YH99</accession>